<dbReference type="Pfam" id="PF13561">
    <property type="entry name" value="adh_short_C2"/>
    <property type="match status" value="1"/>
</dbReference>
<dbReference type="PROSITE" id="PS00061">
    <property type="entry name" value="ADH_SHORT"/>
    <property type="match status" value="1"/>
</dbReference>
<dbReference type="EC" id="1.1.1.100" evidence="5"/>
<protein>
    <submittedName>
        <fullName evidence="5">3-oxoacyl-[acyl-carrier protein] reductase</fullName>
        <ecNumber evidence="5">1.1.1.100</ecNumber>
    </submittedName>
</protein>
<dbReference type="NCBIfam" id="NF005559">
    <property type="entry name" value="PRK07231.1"/>
    <property type="match status" value="1"/>
</dbReference>
<dbReference type="InterPro" id="IPR057326">
    <property type="entry name" value="KR_dom"/>
</dbReference>
<dbReference type="SMART" id="SM00822">
    <property type="entry name" value="PKS_KR"/>
    <property type="match status" value="1"/>
</dbReference>
<dbReference type="InterPro" id="IPR002347">
    <property type="entry name" value="SDR_fam"/>
</dbReference>
<keyword evidence="3" id="KW-0520">NAD</keyword>
<feature type="domain" description="Ketoreductase" evidence="4">
    <location>
        <begin position="12"/>
        <end position="195"/>
    </location>
</feature>
<keyword evidence="2 5" id="KW-0560">Oxidoreductase</keyword>
<dbReference type="PANTHER" id="PTHR24321">
    <property type="entry name" value="DEHYDROGENASES, SHORT CHAIN"/>
    <property type="match status" value="1"/>
</dbReference>
<evidence type="ECO:0000256" key="1">
    <source>
        <dbReference type="ARBA" id="ARBA00006484"/>
    </source>
</evidence>
<evidence type="ECO:0000313" key="5">
    <source>
        <dbReference type="EMBL" id="CAA9284780.1"/>
    </source>
</evidence>
<reference evidence="5" key="1">
    <citation type="submission" date="2020-02" db="EMBL/GenBank/DDBJ databases">
        <authorList>
            <person name="Meier V. D."/>
        </authorList>
    </citation>
    <scope>NUCLEOTIDE SEQUENCE</scope>
    <source>
        <strain evidence="5">AVDCRST_MAG56</strain>
    </source>
</reference>
<dbReference type="GO" id="GO:0004316">
    <property type="term" value="F:3-oxoacyl-[acyl-carrier-protein] reductase (NADPH) activity"/>
    <property type="evidence" value="ECO:0007669"/>
    <property type="project" value="UniProtKB-EC"/>
</dbReference>
<dbReference type="InterPro" id="IPR036291">
    <property type="entry name" value="NAD(P)-bd_dom_sf"/>
</dbReference>
<dbReference type="CDD" id="cd05233">
    <property type="entry name" value="SDR_c"/>
    <property type="match status" value="1"/>
</dbReference>
<comment type="similarity">
    <text evidence="1">Belongs to the short-chain dehydrogenases/reductases (SDR) family.</text>
</comment>
<proteinExistence type="inferred from homology"/>
<accession>A0A6J4JR46</accession>
<evidence type="ECO:0000256" key="2">
    <source>
        <dbReference type="ARBA" id="ARBA00023002"/>
    </source>
</evidence>
<dbReference type="PANTHER" id="PTHR24321:SF8">
    <property type="entry name" value="ESTRADIOL 17-BETA-DEHYDROGENASE 8-RELATED"/>
    <property type="match status" value="1"/>
</dbReference>
<evidence type="ECO:0000256" key="3">
    <source>
        <dbReference type="ARBA" id="ARBA00023027"/>
    </source>
</evidence>
<organism evidence="5">
    <name type="scientific">uncultured Cytophagales bacterium</name>
    <dbReference type="NCBI Taxonomy" id="158755"/>
    <lineage>
        <taxon>Bacteria</taxon>
        <taxon>Pseudomonadati</taxon>
        <taxon>Bacteroidota</taxon>
        <taxon>Sphingobacteriia</taxon>
        <taxon>Sphingobacteriales</taxon>
        <taxon>environmental samples</taxon>
    </lineage>
</organism>
<dbReference type="AlphaFoldDB" id="A0A6J4JR46"/>
<sequence>MTTAIPKKFTGKHVLITGGARGIGLEIARQFAQEGAFLTLFDTHAGNLSTAAAGLHEAGARVQTYEVDVSDRHGVTQAVERAEAAAPIHVLVNNAGIAQEKPFLEIEEAEWKRILDVNLTGMFYVAQAVCRRMATRRSGVVVNMGSKNGLDGEFGYAHYNASKGGVIMLTKTMALELAHLNIRVNAICPGYIQTPMSMEIDSPEFTQGFVDRYIPLNRPGRVEDVAPAFLFLAGDESRFMTGQVLILDGGQLAGQKPGPDLTGRMKTDF</sequence>
<dbReference type="SUPFAM" id="SSF51735">
    <property type="entry name" value="NAD(P)-binding Rossmann-fold domains"/>
    <property type="match status" value="1"/>
</dbReference>
<dbReference type="EMBL" id="CADCTQ010000336">
    <property type="protein sequence ID" value="CAA9284780.1"/>
    <property type="molecule type" value="Genomic_DNA"/>
</dbReference>
<dbReference type="InterPro" id="IPR020904">
    <property type="entry name" value="Sc_DH/Rdtase_CS"/>
</dbReference>
<name>A0A6J4JR46_9SPHI</name>
<dbReference type="PRINTS" id="PR00080">
    <property type="entry name" value="SDRFAMILY"/>
</dbReference>
<gene>
    <name evidence="5" type="ORF">AVDCRST_MAG56-4032</name>
</gene>
<dbReference type="FunFam" id="3.40.50.720:FF:000084">
    <property type="entry name" value="Short-chain dehydrogenase reductase"/>
    <property type="match status" value="1"/>
</dbReference>
<dbReference type="PRINTS" id="PR00081">
    <property type="entry name" value="GDHRDH"/>
</dbReference>
<evidence type="ECO:0000259" key="4">
    <source>
        <dbReference type="SMART" id="SM00822"/>
    </source>
</evidence>
<dbReference type="Gene3D" id="3.40.50.720">
    <property type="entry name" value="NAD(P)-binding Rossmann-like Domain"/>
    <property type="match status" value="1"/>
</dbReference>